<dbReference type="GO" id="GO:0055129">
    <property type="term" value="P:L-proline biosynthetic process"/>
    <property type="evidence" value="ECO:0007669"/>
    <property type="project" value="TreeGrafter"/>
</dbReference>
<dbReference type="SUPFAM" id="SSF51735">
    <property type="entry name" value="NAD(P)-binding Rossmann-fold domains"/>
    <property type="match status" value="1"/>
</dbReference>
<name>A0A8J3H5L7_9RHOB</name>
<accession>A0A8J3H5L7</accession>
<dbReference type="EMBL" id="BNAP01000001">
    <property type="protein sequence ID" value="GHG81546.1"/>
    <property type="molecule type" value="Genomic_DNA"/>
</dbReference>
<organism evidence="3 4">
    <name type="scientific">Pseudodonghicola xiamenensis</name>
    <dbReference type="NCBI Taxonomy" id="337702"/>
    <lineage>
        <taxon>Bacteria</taxon>
        <taxon>Pseudomonadati</taxon>
        <taxon>Pseudomonadota</taxon>
        <taxon>Alphaproteobacteria</taxon>
        <taxon>Rhodobacterales</taxon>
        <taxon>Paracoccaceae</taxon>
        <taxon>Pseudodonghicola</taxon>
    </lineage>
</organism>
<evidence type="ECO:0000259" key="2">
    <source>
        <dbReference type="Pfam" id="PF03807"/>
    </source>
</evidence>
<dbReference type="GO" id="GO:0004735">
    <property type="term" value="F:pyrroline-5-carboxylate reductase activity"/>
    <property type="evidence" value="ECO:0007669"/>
    <property type="project" value="TreeGrafter"/>
</dbReference>
<dbReference type="Gene3D" id="3.40.50.720">
    <property type="entry name" value="NAD(P)-binding Rossmann-like Domain"/>
    <property type="match status" value="1"/>
</dbReference>
<dbReference type="Pfam" id="PF03807">
    <property type="entry name" value="F420_oxidored"/>
    <property type="match status" value="1"/>
</dbReference>
<dbReference type="PANTHER" id="PTHR11645">
    <property type="entry name" value="PYRROLINE-5-CARBOXYLATE REDUCTASE"/>
    <property type="match status" value="1"/>
</dbReference>
<keyword evidence="4" id="KW-1185">Reference proteome</keyword>
<dbReference type="AlphaFoldDB" id="A0A8J3H5L7"/>
<feature type="domain" description="Pyrroline-5-carboxylate reductase catalytic N-terminal" evidence="2">
    <location>
        <begin position="3"/>
        <end position="91"/>
    </location>
</feature>
<sequence>MYRIGFLGTGHIAAPMVRFLARTGHDITVSDRNAEIAAALEAGHGVAVAPNQKVVDGSEVVFLCLRPHLAEEVLQDIRFHPGQRIVSVMAGISLDRLKTLCAPAGDITITIPLGFLEQGGCPLPAYPSSDILDRLFEPENTVFEVPDERALNMHFAICAMVPGLLDLMATGAEWLGHETGEPEKAEFYTTQLFSGFLAAMTRKPGALACKRDALATQGTISLQMTEGLQAGGVHTALTQTLDAIRDRLNGQS</sequence>
<reference evidence="3" key="2">
    <citation type="submission" date="2020-09" db="EMBL/GenBank/DDBJ databases">
        <authorList>
            <person name="Sun Q."/>
            <person name="Zhou Y."/>
        </authorList>
    </citation>
    <scope>NUCLEOTIDE SEQUENCE</scope>
    <source>
        <strain evidence="3">CGMCC 1.7081</strain>
    </source>
</reference>
<comment type="similarity">
    <text evidence="1">Belongs to the pyrroline-5-carboxylate reductase family.</text>
</comment>
<dbReference type="Proteomes" id="UP000611500">
    <property type="component" value="Unassembled WGS sequence"/>
</dbReference>
<reference evidence="3" key="1">
    <citation type="journal article" date="2014" name="Int. J. Syst. Evol. Microbiol.">
        <title>Complete genome sequence of Corynebacterium casei LMG S-19264T (=DSM 44701T), isolated from a smear-ripened cheese.</title>
        <authorList>
            <consortium name="US DOE Joint Genome Institute (JGI-PGF)"/>
            <person name="Walter F."/>
            <person name="Albersmeier A."/>
            <person name="Kalinowski J."/>
            <person name="Ruckert C."/>
        </authorList>
    </citation>
    <scope>NUCLEOTIDE SEQUENCE</scope>
    <source>
        <strain evidence="3">CGMCC 1.7081</strain>
    </source>
</reference>
<dbReference type="PANTHER" id="PTHR11645:SF13">
    <property type="entry name" value="PYRROLINE-5-CARBOXYLATE REDUCTASE CATALYTIC N-TERMINAL DOMAIN-CONTAINING PROTEIN"/>
    <property type="match status" value="1"/>
</dbReference>
<dbReference type="InterPro" id="IPR036291">
    <property type="entry name" value="NAD(P)-bd_dom_sf"/>
</dbReference>
<gene>
    <name evidence="3" type="ORF">GCM10010961_05660</name>
</gene>
<dbReference type="InterPro" id="IPR028939">
    <property type="entry name" value="P5C_Rdtase_cat_N"/>
</dbReference>
<protein>
    <submittedName>
        <fullName evidence="3">Pyrroline-5-carboxylate reductase</fullName>
    </submittedName>
</protein>
<comment type="caution">
    <text evidence="3">The sequence shown here is derived from an EMBL/GenBank/DDBJ whole genome shotgun (WGS) entry which is preliminary data.</text>
</comment>
<evidence type="ECO:0000313" key="4">
    <source>
        <dbReference type="Proteomes" id="UP000611500"/>
    </source>
</evidence>
<dbReference type="RefSeq" id="WP_028095574.1">
    <property type="nucleotide sequence ID" value="NZ_BNAP01000001.1"/>
</dbReference>
<evidence type="ECO:0000313" key="3">
    <source>
        <dbReference type="EMBL" id="GHG81546.1"/>
    </source>
</evidence>
<proteinExistence type="inferred from homology"/>
<evidence type="ECO:0000256" key="1">
    <source>
        <dbReference type="ARBA" id="ARBA00005525"/>
    </source>
</evidence>